<feature type="region of interest" description="RNA binding; important for wobble base 34 recognition" evidence="4">
    <location>
        <begin position="293"/>
        <end position="297"/>
    </location>
</feature>
<dbReference type="Pfam" id="PF01702">
    <property type="entry name" value="TGT"/>
    <property type="match status" value="1"/>
</dbReference>
<comment type="function">
    <text evidence="4">Catalyzes the base-exchange of a guanine (G) residue with the queuine precursor 7-aminomethyl-7-deazaguanine (PreQ1) at position 34 (anticodon wobble position) in tRNAs with GU(N) anticodons (tRNA-Asp, -Asn, -His and -Tyr). Catalysis occurs through a double-displacement mechanism. The nucleophile active site attacks the C1' of nucleotide 34 to detach the guanine base from the RNA, forming a covalent enzyme-RNA intermediate. The proton acceptor active site deprotonates the incoming PreQ1, allowing a nucleophilic attack on the C1' of the ribose to form the product. After dissociation, two additional enzymatic reactions on the tRNA convert PreQ1 to queuine (Q), resulting in the hypermodified nucleoside queuosine (7-(((4,5-cis-dihydroxy-2-cyclopenten-1-yl)amino)methyl)-7-deazaguanosine).</text>
</comment>
<sequence length="395" mass="44351">MFDFSIEATDGLARAGTLSTPHGDIQTPIFMPVGTQASVKWVHKDHILEIGSQIMLSNTYHLYLRPGDETIAHFWGLHEFMNIDIPILTDSGGFQVFSLGQMKNSPGSKESGESKSLVKITEDGVEFRSHLDGSKHMFTPERAMQIQANLGADIIMAFDECAPGTSTHEYARAAMGRTHRWASRCVAEHTEQQKIRADKGLYPQALFPIAQGVIYDDLRIDSVKYISDLDMPGVAIGGLSVGESKPDMIRILDAIAPHLPASKPHYLMGLGTPEDLIEWIYRGIDMFDCVLPTRLGRHGVAYTSRGNIKVTNEKYRLEKEGIYTRPEYSTMVSRTYSLGYLRHLFKVGEMLAGQLVSLHNLEFLLNLSREARKAIIEGRYESFRKDFWSEYKAGE</sequence>
<dbReference type="InterPro" id="IPR036511">
    <property type="entry name" value="TGT-like_sf"/>
</dbReference>
<feature type="binding site" evidence="4">
    <location>
        <begin position="90"/>
        <end position="94"/>
    </location>
    <ligand>
        <name>substrate</name>
    </ligand>
</feature>
<keyword evidence="4" id="KW-0671">Queuosine biosynthesis</keyword>
<feature type="active site" description="Proton acceptor" evidence="4">
    <location>
        <position position="90"/>
    </location>
</feature>
<comment type="caution">
    <text evidence="4">Lacks conserved residue(s) required for the propagation of feature annotation.</text>
</comment>
<dbReference type="PANTHER" id="PTHR46499">
    <property type="entry name" value="QUEUINE TRNA-RIBOSYLTRANSFERASE"/>
    <property type="match status" value="1"/>
</dbReference>
<dbReference type="SUPFAM" id="SSF51713">
    <property type="entry name" value="tRNA-guanine transglycosylase"/>
    <property type="match status" value="1"/>
</dbReference>
<comment type="caution">
    <text evidence="6">The sequence shown here is derived from an EMBL/GenBank/DDBJ whole genome shotgun (WGS) entry which is preliminary data.</text>
</comment>
<dbReference type="AlphaFoldDB" id="K1YVX8"/>
<comment type="catalytic activity">
    <reaction evidence="4">
        <text>7-aminomethyl-7-carbaguanine + guanosine(34) in tRNA = 7-aminomethyl-7-carbaguanosine(34) in tRNA + guanine</text>
        <dbReference type="Rhea" id="RHEA:24104"/>
        <dbReference type="Rhea" id="RHEA-COMP:10341"/>
        <dbReference type="Rhea" id="RHEA-COMP:10342"/>
        <dbReference type="ChEBI" id="CHEBI:16235"/>
        <dbReference type="ChEBI" id="CHEBI:58703"/>
        <dbReference type="ChEBI" id="CHEBI:74269"/>
        <dbReference type="ChEBI" id="CHEBI:82833"/>
        <dbReference type="EC" id="2.4.2.29"/>
    </reaction>
</comment>
<organism evidence="6">
    <name type="scientific">uncultured bacterium</name>
    <name type="common">gcode 4</name>
    <dbReference type="NCBI Taxonomy" id="1234023"/>
    <lineage>
        <taxon>Bacteria</taxon>
        <taxon>environmental samples</taxon>
    </lineage>
</organism>
<dbReference type="GO" id="GO:0005829">
    <property type="term" value="C:cytosol"/>
    <property type="evidence" value="ECO:0007669"/>
    <property type="project" value="TreeGrafter"/>
</dbReference>
<keyword evidence="2 4" id="KW-0808">Transferase</keyword>
<dbReference type="NCBIfam" id="TIGR00449">
    <property type="entry name" value="tgt_general"/>
    <property type="match status" value="1"/>
</dbReference>
<accession>K1YVX8</accession>
<protein>
    <recommendedName>
        <fullName evidence="4">Queuine tRNA-ribosyltransferase</fullName>
        <ecNumber evidence="4">2.4.2.29</ecNumber>
    </recommendedName>
    <alternativeName>
        <fullName evidence="4">Guanine insertion enzyme</fullName>
    </alternativeName>
    <alternativeName>
        <fullName evidence="4">tRNA-guanine transglycosylase</fullName>
    </alternativeName>
</protein>
<dbReference type="EC" id="2.4.2.29" evidence="4"/>
<feature type="binding site" evidence="4">
    <location>
        <position position="159"/>
    </location>
    <ligand>
        <name>substrate</name>
    </ligand>
</feature>
<evidence type="ECO:0000256" key="1">
    <source>
        <dbReference type="ARBA" id="ARBA00022676"/>
    </source>
</evidence>
<comment type="similarity">
    <text evidence="4">Belongs to the queuine tRNA-ribosyltransferase family.</text>
</comment>
<gene>
    <name evidence="4" type="primary">tgt</name>
    <name evidence="6" type="ORF">ACD_78C00413G0003</name>
</gene>
<feature type="binding site" evidence="4">
    <location>
        <position position="238"/>
    </location>
    <ligand>
        <name>substrate</name>
    </ligand>
</feature>
<evidence type="ECO:0000256" key="2">
    <source>
        <dbReference type="ARBA" id="ARBA00022679"/>
    </source>
</evidence>
<evidence type="ECO:0000313" key="6">
    <source>
        <dbReference type="EMBL" id="EKD29439.1"/>
    </source>
</evidence>
<dbReference type="GO" id="GO:0008479">
    <property type="term" value="F:tRNA-guanosine(34) queuine transglycosylase activity"/>
    <property type="evidence" value="ECO:0007669"/>
    <property type="project" value="UniProtKB-UniRule"/>
</dbReference>
<dbReference type="InterPro" id="IPR050076">
    <property type="entry name" value="ArchSynthase1/Queuine_TRR"/>
</dbReference>
<name>K1YVX8_9BACT</name>
<dbReference type="Gene3D" id="3.20.20.105">
    <property type="entry name" value="Queuine tRNA-ribosyltransferase-like"/>
    <property type="match status" value="1"/>
</dbReference>
<dbReference type="HAMAP" id="MF_00168">
    <property type="entry name" value="Q_tRNA_Tgt"/>
    <property type="match status" value="1"/>
</dbReference>
<reference evidence="6" key="1">
    <citation type="journal article" date="2012" name="Science">
        <title>Fermentation, hydrogen, and sulfur metabolism in multiple uncultivated bacterial phyla.</title>
        <authorList>
            <person name="Wrighton K.C."/>
            <person name="Thomas B.C."/>
            <person name="Sharon I."/>
            <person name="Miller C.S."/>
            <person name="Castelle C.J."/>
            <person name="VerBerkmoes N.C."/>
            <person name="Wilkins M.J."/>
            <person name="Hettich R.L."/>
            <person name="Lipton M.S."/>
            <person name="Williams K.H."/>
            <person name="Long P.E."/>
            <person name="Banfield J.F."/>
        </authorList>
    </citation>
    <scope>NUCLEOTIDE SEQUENCE [LARGE SCALE GENOMIC DNA]</scope>
</reference>
<feature type="domain" description="tRNA-guanine(15) transglycosylase-like" evidence="5">
    <location>
        <begin position="11"/>
        <end position="392"/>
    </location>
</feature>
<dbReference type="PANTHER" id="PTHR46499:SF1">
    <property type="entry name" value="QUEUINE TRNA-RIBOSYLTRANSFERASE"/>
    <property type="match status" value="1"/>
</dbReference>
<keyword evidence="3 4" id="KW-0819">tRNA processing</keyword>
<comment type="subunit">
    <text evidence="4">Homodimer. Within each dimer, one monomer is responsible for RNA recognition and catalysis, while the other monomer binds to the replacement base PreQ1.</text>
</comment>
<evidence type="ECO:0000259" key="5">
    <source>
        <dbReference type="Pfam" id="PF01702"/>
    </source>
</evidence>
<proteinExistence type="inferred from homology"/>
<evidence type="ECO:0000256" key="3">
    <source>
        <dbReference type="ARBA" id="ARBA00022694"/>
    </source>
</evidence>
<feature type="active site" description="Nucleophile" evidence="4">
    <location>
        <position position="288"/>
    </location>
</feature>
<dbReference type="InterPro" id="IPR004803">
    <property type="entry name" value="TGT"/>
</dbReference>
<dbReference type="EMBL" id="AMFJ01034413">
    <property type="protein sequence ID" value="EKD29439.1"/>
    <property type="molecule type" value="Genomic_DNA"/>
</dbReference>
<feature type="binding site" evidence="4">
    <location>
        <position position="211"/>
    </location>
    <ligand>
        <name>substrate</name>
    </ligand>
</feature>
<dbReference type="NCBIfam" id="TIGR00430">
    <property type="entry name" value="Q_tRNA_tgt"/>
    <property type="match status" value="1"/>
</dbReference>
<evidence type="ECO:0000256" key="4">
    <source>
        <dbReference type="HAMAP-Rule" id="MF_00168"/>
    </source>
</evidence>
<dbReference type="GO" id="GO:0008616">
    <property type="term" value="P:tRNA queuosine(34) biosynthetic process"/>
    <property type="evidence" value="ECO:0007669"/>
    <property type="project" value="UniProtKB-UniRule"/>
</dbReference>
<keyword evidence="1 4" id="KW-0328">Glycosyltransferase</keyword>
<dbReference type="InterPro" id="IPR002616">
    <property type="entry name" value="tRNA_ribo_trans-like"/>
</dbReference>
<dbReference type="UniPathway" id="UPA00392"/>
<comment type="pathway">
    <text evidence="4">tRNA modification; tRNA-queuosine biosynthesis.</text>
</comment>